<name>A0A6A6DTN0_9PEZI</name>
<evidence type="ECO:0000313" key="3">
    <source>
        <dbReference type="Proteomes" id="UP000800200"/>
    </source>
</evidence>
<evidence type="ECO:0000313" key="2">
    <source>
        <dbReference type="EMBL" id="KAF2181026.1"/>
    </source>
</evidence>
<dbReference type="PROSITE" id="PS51186">
    <property type="entry name" value="GNAT"/>
    <property type="match status" value="1"/>
</dbReference>
<proteinExistence type="predicted"/>
<sequence>MISREWKQSSSGQTFLISTSRALLPHEFVQKAFRNPDMYWAGPVSAANMQLMLDNSCTLGLYRKSQKESSSPVEHIPIGLARMITDYVTFAYMTDVYVEEEYRKYGLGKWLIACCKEIIEEMPELRRVMLLTGSEQAQRLYKREMGMEVLGEVLGEGREGLVAMSAKPADLKAAGRDKVEALVS</sequence>
<protein>
    <recommendedName>
        <fullName evidence="1">N-acetyltransferase domain-containing protein</fullName>
    </recommendedName>
</protein>
<dbReference type="OrthoDB" id="10039976at2759"/>
<dbReference type="AlphaFoldDB" id="A0A6A6DTN0"/>
<dbReference type="InterPro" id="IPR053144">
    <property type="entry name" value="Acetyltransferase_Butenolide"/>
</dbReference>
<dbReference type="Gene3D" id="3.40.630.30">
    <property type="match status" value="1"/>
</dbReference>
<dbReference type="PANTHER" id="PTHR43233:SF1">
    <property type="entry name" value="FAMILY N-ACETYLTRANSFERASE, PUTATIVE (AFU_ORTHOLOGUE AFUA_6G03350)-RELATED"/>
    <property type="match status" value="1"/>
</dbReference>
<evidence type="ECO:0000259" key="1">
    <source>
        <dbReference type="PROSITE" id="PS51186"/>
    </source>
</evidence>
<dbReference type="PANTHER" id="PTHR43233">
    <property type="entry name" value="FAMILY N-ACETYLTRANSFERASE, PUTATIVE (AFU_ORTHOLOGUE AFUA_6G03350)-RELATED"/>
    <property type="match status" value="1"/>
</dbReference>
<accession>A0A6A6DTN0</accession>
<dbReference type="Proteomes" id="UP000800200">
    <property type="component" value="Unassembled WGS sequence"/>
</dbReference>
<gene>
    <name evidence="2" type="ORF">K469DRAFT_263726</name>
</gene>
<dbReference type="SUPFAM" id="SSF55729">
    <property type="entry name" value="Acyl-CoA N-acyltransferases (Nat)"/>
    <property type="match status" value="1"/>
</dbReference>
<dbReference type="CDD" id="cd04301">
    <property type="entry name" value="NAT_SF"/>
    <property type="match status" value="1"/>
</dbReference>
<dbReference type="EMBL" id="ML994654">
    <property type="protein sequence ID" value="KAF2181026.1"/>
    <property type="molecule type" value="Genomic_DNA"/>
</dbReference>
<keyword evidence="3" id="KW-1185">Reference proteome</keyword>
<reference evidence="2" key="1">
    <citation type="journal article" date="2020" name="Stud. Mycol.">
        <title>101 Dothideomycetes genomes: a test case for predicting lifestyles and emergence of pathogens.</title>
        <authorList>
            <person name="Haridas S."/>
            <person name="Albert R."/>
            <person name="Binder M."/>
            <person name="Bloem J."/>
            <person name="Labutti K."/>
            <person name="Salamov A."/>
            <person name="Andreopoulos B."/>
            <person name="Baker S."/>
            <person name="Barry K."/>
            <person name="Bills G."/>
            <person name="Bluhm B."/>
            <person name="Cannon C."/>
            <person name="Castanera R."/>
            <person name="Culley D."/>
            <person name="Daum C."/>
            <person name="Ezra D."/>
            <person name="Gonzalez J."/>
            <person name="Henrissat B."/>
            <person name="Kuo A."/>
            <person name="Liang C."/>
            <person name="Lipzen A."/>
            <person name="Lutzoni F."/>
            <person name="Magnuson J."/>
            <person name="Mondo S."/>
            <person name="Nolan M."/>
            <person name="Ohm R."/>
            <person name="Pangilinan J."/>
            <person name="Park H.-J."/>
            <person name="Ramirez L."/>
            <person name="Alfaro M."/>
            <person name="Sun H."/>
            <person name="Tritt A."/>
            <person name="Yoshinaga Y."/>
            <person name="Zwiers L.-H."/>
            <person name="Turgeon B."/>
            <person name="Goodwin S."/>
            <person name="Spatafora J."/>
            <person name="Crous P."/>
            <person name="Grigoriev I."/>
        </authorList>
    </citation>
    <scope>NUCLEOTIDE SEQUENCE</scope>
    <source>
        <strain evidence="2">CBS 207.26</strain>
    </source>
</reference>
<dbReference type="GO" id="GO:0016747">
    <property type="term" value="F:acyltransferase activity, transferring groups other than amino-acyl groups"/>
    <property type="evidence" value="ECO:0007669"/>
    <property type="project" value="InterPro"/>
</dbReference>
<organism evidence="2 3">
    <name type="scientific">Zopfia rhizophila CBS 207.26</name>
    <dbReference type="NCBI Taxonomy" id="1314779"/>
    <lineage>
        <taxon>Eukaryota</taxon>
        <taxon>Fungi</taxon>
        <taxon>Dikarya</taxon>
        <taxon>Ascomycota</taxon>
        <taxon>Pezizomycotina</taxon>
        <taxon>Dothideomycetes</taxon>
        <taxon>Dothideomycetes incertae sedis</taxon>
        <taxon>Zopfiaceae</taxon>
        <taxon>Zopfia</taxon>
    </lineage>
</organism>
<dbReference type="Pfam" id="PF00583">
    <property type="entry name" value="Acetyltransf_1"/>
    <property type="match status" value="1"/>
</dbReference>
<dbReference type="InterPro" id="IPR000182">
    <property type="entry name" value="GNAT_dom"/>
</dbReference>
<feature type="domain" description="N-acetyltransferase" evidence="1">
    <location>
        <begin position="77"/>
        <end position="169"/>
    </location>
</feature>
<dbReference type="InterPro" id="IPR016181">
    <property type="entry name" value="Acyl_CoA_acyltransferase"/>
</dbReference>